<reference evidence="3" key="1">
    <citation type="journal article" date="2019" name="Int. J. Syst. Evol. Microbiol.">
        <title>The Global Catalogue of Microorganisms (GCM) 10K type strain sequencing project: providing services to taxonomists for standard genome sequencing and annotation.</title>
        <authorList>
            <consortium name="The Broad Institute Genomics Platform"/>
            <consortium name="The Broad Institute Genome Sequencing Center for Infectious Disease"/>
            <person name="Wu L."/>
            <person name="Ma J."/>
        </authorList>
    </citation>
    <scope>NUCLEOTIDE SEQUENCE [LARGE SCALE GENOMIC DNA]</scope>
    <source>
        <strain evidence="3">CGMCC 1.13574</strain>
    </source>
</reference>
<evidence type="ECO:0000313" key="3">
    <source>
        <dbReference type="Proteomes" id="UP001597343"/>
    </source>
</evidence>
<dbReference type="Gene3D" id="3.40.30.10">
    <property type="entry name" value="Glutaredoxin"/>
    <property type="match status" value="1"/>
</dbReference>
<proteinExistence type="predicted"/>
<dbReference type="RefSeq" id="WP_386045657.1">
    <property type="nucleotide sequence ID" value="NZ_JBHUIO010000005.1"/>
</dbReference>
<dbReference type="SUPFAM" id="SSF52833">
    <property type="entry name" value="Thioredoxin-like"/>
    <property type="match status" value="1"/>
</dbReference>
<sequence length="217" mass="24509">MVKLILLFTVTACPTGRNIGTVLREVVANHPEVALVTKYVEIDVEETNRYRIKQNPTVLFLDGNGQEICRLTGMQETEQVEAALQLVNSGNGNVQREQYEENQAKVESYTIYLYQHQELLPVQIEYDNQTGIGAPRITAVQLMLKAQRSGYENPFPQGTKLLHVHFPAGKGRIVLQTTHEVDVETEQRMHKALQATLSHFQVAEIELIIEGAKEEVQ</sequence>
<dbReference type="InterPro" id="IPR036249">
    <property type="entry name" value="Thioredoxin-like_sf"/>
</dbReference>
<evidence type="ECO:0000313" key="2">
    <source>
        <dbReference type="EMBL" id="MFD2170039.1"/>
    </source>
</evidence>
<accession>A0ABW4ZXH1</accession>
<name>A0ABW4ZXH1_9BACL</name>
<organism evidence="2 3">
    <name type="scientific">Tumebacillus lipolyticus</name>
    <dbReference type="NCBI Taxonomy" id="1280370"/>
    <lineage>
        <taxon>Bacteria</taxon>
        <taxon>Bacillati</taxon>
        <taxon>Bacillota</taxon>
        <taxon>Bacilli</taxon>
        <taxon>Bacillales</taxon>
        <taxon>Alicyclobacillaceae</taxon>
        <taxon>Tumebacillus</taxon>
    </lineage>
</organism>
<dbReference type="Proteomes" id="UP001597343">
    <property type="component" value="Unassembled WGS sequence"/>
</dbReference>
<feature type="domain" description="GerMN" evidence="1">
    <location>
        <begin position="137"/>
        <end position="214"/>
    </location>
</feature>
<comment type="caution">
    <text evidence="2">The sequence shown here is derived from an EMBL/GenBank/DDBJ whole genome shotgun (WGS) entry which is preliminary data.</text>
</comment>
<dbReference type="InterPro" id="IPR019606">
    <property type="entry name" value="GerMN"/>
</dbReference>
<dbReference type="EMBL" id="JBHUIO010000005">
    <property type="protein sequence ID" value="MFD2170039.1"/>
    <property type="molecule type" value="Genomic_DNA"/>
</dbReference>
<evidence type="ECO:0000259" key="1">
    <source>
        <dbReference type="Pfam" id="PF10646"/>
    </source>
</evidence>
<keyword evidence="3" id="KW-1185">Reference proteome</keyword>
<protein>
    <submittedName>
        <fullName evidence="2">GerMN domain-containing protein</fullName>
    </submittedName>
</protein>
<gene>
    <name evidence="2" type="ORF">ACFSOY_08520</name>
</gene>
<dbReference type="Pfam" id="PF10646">
    <property type="entry name" value="Germane"/>
    <property type="match status" value="1"/>
</dbReference>